<evidence type="ECO:0000313" key="5">
    <source>
        <dbReference type="Proteomes" id="UP000199518"/>
    </source>
</evidence>
<feature type="chain" id="PRO_5011595269" evidence="2">
    <location>
        <begin position="22"/>
        <end position="285"/>
    </location>
</feature>
<proteinExistence type="predicted"/>
<gene>
    <name evidence="4" type="ORF">SAMN05421753_112108</name>
</gene>
<dbReference type="Proteomes" id="UP000199518">
    <property type="component" value="Unassembled WGS sequence"/>
</dbReference>
<evidence type="ECO:0000259" key="3">
    <source>
        <dbReference type="Pfam" id="PF20434"/>
    </source>
</evidence>
<dbReference type="OrthoDB" id="265201at2"/>
<reference evidence="5" key="1">
    <citation type="submission" date="2016-10" db="EMBL/GenBank/DDBJ databases">
        <authorList>
            <person name="Varghese N."/>
            <person name="Submissions S."/>
        </authorList>
    </citation>
    <scope>NUCLEOTIDE SEQUENCE [LARGE SCALE GENOMIC DNA]</scope>
    <source>
        <strain evidence="5">DSM 26348</strain>
    </source>
</reference>
<dbReference type="AlphaFoldDB" id="A0A1I3L162"/>
<dbReference type="GO" id="GO:0016787">
    <property type="term" value="F:hydrolase activity"/>
    <property type="evidence" value="ECO:0007669"/>
    <property type="project" value="UniProtKB-KW"/>
</dbReference>
<dbReference type="Pfam" id="PF20434">
    <property type="entry name" value="BD-FAE"/>
    <property type="match status" value="1"/>
</dbReference>
<evidence type="ECO:0000256" key="1">
    <source>
        <dbReference type="ARBA" id="ARBA00022801"/>
    </source>
</evidence>
<dbReference type="InterPro" id="IPR050300">
    <property type="entry name" value="GDXG_lipolytic_enzyme"/>
</dbReference>
<accession>A0A1I3L162</accession>
<sequence>MNMLRSLVLLAGICVTSTLTAAEPSLPGLQQDIPFAQVGDVSLTLDAFVPEGAGPFPTCILVHGGGFTKGDKQSYIKPLFEPLSKAGFTWFTINYRLAPAHRWPACAEDVETAIRWVKAHASEYKVDINRIVLIGESAGGHLVSYVGGTVKGDTSVAAVVPFYAPNDLELQVRHRHELGESMHALLGLTELNDAAWPQLRAASPSSVTHKGMPPFLLIHGDADQTVPFEQSVQFQQQMQKLGNRCDLITVPGGGHGMGGWQKLNSDYQSQMIGWINATLSGSSGK</sequence>
<organism evidence="4 5">
    <name type="scientific">Planctomicrobium piriforme</name>
    <dbReference type="NCBI Taxonomy" id="1576369"/>
    <lineage>
        <taxon>Bacteria</taxon>
        <taxon>Pseudomonadati</taxon>
        <taxon>Planctomycetota</taxon>
        <taxon>Planctomycetia</taxon>
        <taxon>Planctomycetales</taxon>
        <taxon>Planctomycetaceae</taxon>
        <taxon>Planctomicrobium</taxon>
    </lineage>
</organism>
<keyword evidence="2" id="KW-0732">Signal</keyword>
<dbReference type="InterPro" id="IPR029058">
    <property type="entry name" value="AB_hydrolase_fold"/>
</dbReference>
<keyword evidence="5" id="KW-1185">Reference proteome</keyword>
<dbReference type="EMBL" id="FOQD01000012">
    <property type="protein sequence ID" value="SFI78493.1"/>
    <property type="molecule type" value="Genomic_DNA"/>
</dbReference>
<dbReference type="STRING" id="1576369.SAMN05421753_112108"/>
<evidence type="ECO:0000256" key="2">
    <source>
        <dbReference type="SAM" id="SignalP"/>
    </source>
</evidence>
<protein>
    <submittedName>
        <fullName evidence="4">Alpha-L-fucosidase 2</fullName>
    </submittedName>
</protein>
<keyword evidence="1" id="KW-0378">Hydrolase</keyword>
<feature type="domain" description="BD-FAE-like" evidence="3">
    <location>
        <begin position="45"/>
        <end position="237"/>
    </location>
</feature>
<dbReference type="PANTHER" id="PTHR48081:SF13">
    <property type="entry name" value="ALPHA_BETA HYDROLASE"/>
    <property type="match status" value="1"/>
</dbReference>
<dbReference type="SUPFAM" id="SSF53474">
    <property type="entry name" value="alpha/beta-Hydrolases"/>
    <property type="match status" value="1"/>
</dbReference>
<evidence type="ECO:0000313" key="4">
    <source>
        <dbReference type="EMBL" id="SFI78493.1"/>
    </source>
</evidence>
<dbReference type="Gene3D" id="3.40.50.1820">
    <property type="entry name" value="alpha/beta hydrolase"/>
    <property type="match status" value="1"/>
</dbReference>
<name>A0A1I3L162_9PLAN</name>
<feature type="signal peptide" evidence="2">
    <location>
        <begin position="1"/>
        <end position="21"/>
    </location>
</feature>
<dbReference type="InterPro" id="IPR049492">
    <property type="entry name" value="BD-FAE-like_dom"/>
</dbReference>
<dbReference type="PANTHER" id="PTHR48081">
    <property type="entry name" value="AB HYDROLASE SUPERFAMILY PROTEIN C4A8.06C"/>
    <property type="match status" value="1"/>
</dbReference>